<sequence length="66" mass="7617">MDENVPEVLGSNPVIHKFTLLNGCWSIYRSSSSHEILSVARNNLSFRAYSILNDVKRLTDRNRIHM</sequence>
<dbReference type="EMBL" id="JAVYJV010000021">
    <property type="protein sequence ID" value="KAK4343201.1"/>
    <property type="molecule type" value="Genomic_DNA"/>
</dbReference>
<dbReference type="AlphaFoldDB" id="A0AAE1R1E1"/>
<protein>
    <submittedName>
        <fullName evidence="1">Uncharacterized protein</fullName>
    </submittedName>
</protein>
<comment type="caution">
    <text evidence="1">The sequence shown here is derived from an EMBL/GenBank/DDBJ whole genome shotgun (WGS) entry which is preliminary data.</text>
</comment>
<gene>
    <name evidence="1" type="ORF">RND71_039017</name>
</gene>
<name>A0AAE1R1E1_9SOLA</name>
<accession>A0AAE1R1E1</accession>
<keyword evidence="2" id="KW-1185">Reference proteome</keyword>
<organism evidence="1 2">
    <name type="scientific">Anisodus tanguticus</name>
    <dbReference type="NCBI Taxonomy" id="243964"/>
    <lineage>
        <taxon>Eukaryota</taxon>
        <taxon>Viridiplantae</taxon>
        <taxon>Streptophyta</taxon>
        <taxon>Embryophyta</taxon>
        <taxon>Tracheophyta</taxon>
        <taxon>Spermatophyta</taxon>
        <taxon>Magnoliopsida</taxon>
        <taxon>eudicotyledons</taxon>
        <taxon>Gunneridae</taxon>
        <taxon>Pentapetalae</taxon>
        <taxon>asterids</taxon>
        <taxon>lamiids</taxon>
        <taxon>Solanales</taxon>
        <taxon>Solanaceae</taxon>
        <taxon>Solanoideae</taxon>
        <taxon>Hyoscyameae</taxon>
        <taxon>Anisodus</taxon>
    </lineage>
</organism>
<dbReference type="Proteomes" id="UP001291623">
    <property type="component" value="Unassembled WGS sequence"/>
</dbReference>
<reference evidence="1" key="1">
    <citation type="submission" date="2023-12" db="EMBL/GenBank/DDBJ databases">
        <title>Genome assembly of Anisodus tanguticus.</title>
        <authorList>
            <person name="Wang Y.-J."/>
        </authorList>
    </citation>
    <scope>NUCLEOTIDE SEQUENCE</scope>
    <source>
        <strain evidence="1">KB-2021</strain>
        <tissue evidence="1">Leaf</tissue>
    </source>
</reference>
<proteinExistence type="predicted"/>
<evidence type="ECO:0000313" key="2">
    <source>
        <dbReference type="Proteomes" id="UP001291623"/>
    </source>
</evidence>
<evidence type="ECO:0000313" key="1">
    <source>
        <dbReference type="EMBL" id="KAK4343201.1"/>
    </source>
</evidence>